<evidence type="ECO:0000313" key="2">
    <source>
        <dbReference type="Proteomes" id="UP001283361"/>
    </source>
</evidence>
<dbReference type="EMBL" id="JAWDGP010005998">
    <property type="protein sequence ID" value="KAK3748709.1"/>
    <property type="molecule type" value="Genomic_DNA"/>
</dbReference>
<protein>
    <submittedName>
        <fullName evidence="1">Uncharacterized protein</fullName>
    </submittedName>
</protein>
<name>A0AAE0YKI4_9GAST</name>
<dbReference type="Proteomes" id="UP001283361">
    <property type="component" value="Unassembled WGS sequence"/>
</dbReference>
<evidence type="ECO:0000313" key="1">
    <source>
        <dbReference type="EMBL" id="KAK3748709.1"/>
    </source>
</evidence>
<organism evidence="1 2">
    <name type="scientific">Elysia crispata</name>
    <name type="common">lettuce slug</name>
    <dbReference type="NCBI Taxonomy" id="231223"/>
    <lineage>
        <taxon>Eukaryota</taxon>
        <taxon>Metazoa</taxon>
        <taxon>Spiralia</taxon>
        <taxon>Lophotrochozoa</taxon>
        <taxon>Mollusca</taxon>
        <taxon>Gastropoda</taxon>
        <taxon>Heterobranchia</taxon>
        <taxon>Euthyneura</taxon>
        <taxon>Panpulmonata</taxon>
        <taxon>Sacoglossa</taxon>
        <taxon>Placobranchoidea</taxon>
        <taxon>Plakobranchidae</taxon>
        <taxon>Elysia</taxon>
    </lineage>
</organism>
<sequence length="116" mass="12778">MKQEIVMTDKKTKRKLELRKKENTSKVTWQKEYLSATSKYCGPQGPNTVVCNAQILLSAAPNTVVCNAQILLSAAPNTVVSSAKYCNVFITPKYCCQQRPIKILLSAAPNTVVCNV</sequence>
<reference evidence="1" key="1">
    <citation type="journal article" date="2023" name="G3 (Bethesda)">
        <title>A reference genome for the long-term kleptoplast-retaining sea slug Elysia crispata morphotype clarki.</title>
        <authorList>
            <person name="Eastman K.E."/>
            <person name="Pendleton A.L."/>
            <person name="Shaikh M.A."/>
            <person name="Suttiyut T."/>
            <person name="Ogas R."/>
            <person name="Tomko P."/>
            <person name="Gavelis G."/>
            <person name="Widhalm J.R."/>
            <person name="Wisecaver J.H."/>
        </authorList>
    </citation>
    <scope>NUCLEOTIDE SEQUENCE</scope>
    <source>
        <strain evidence="1">ECLA1</strain>
    </source>
</reference>
<keyword evidence="2" id="KW-1185">Reference proteome</keyword>
<dbReference type="AlphaFoldDB" id="A0AAE0YKI4"/>
<proteinExistence type="predicted"/>
<comment type="caution">
    <text evidence="1">The sequence shown here is derived from an EMBL/GenBank/DDBJ whole genome shotgun (WGS) entry which is preliminary data.</text>
</comment>
<gene>
    <name evidence="1" type="ORF">RRG08_018410</name>
</gene>
<accession>A0AAE0YKI4</accession>